<dbReference type="GO" id="GO:0000917">
    <property type="term" value="P:division septum assembly"/>
    <property type="evidence" value="ECO:0007669"/>
    <property type="project" value="EnsemblFungi"/>
</dbReference>
<evidence type="ECO:0000313" key="8">
    <source>
        <dbReference type="Proteomes" id="UP000094336"/>
    </source>
</evidence>
<dbReference type="GO" id="GO:0005200">
    <property type="term" value="F:structural constituent of cytoskeleton"/>
    <property type="evidence" value="ECO:0007669"/>
    <property type="project" value="EnsemblFungi"/>
</dbReference>
<sequence length="530" mass="60624">MIRGSAIVRRKEAKKGIRLTIMIVGESGTGKTTFVNSLLDQKILDHKYQSSDGDMTASAWERTFLPQTAHEEPGISITETNVEIIDEDDSKLLLNIIDTPGFGENINNEVCTREVINYLKQQFDLVLAEETKVRRNPKFVDSRVHVCLYFITPTGHGLREIDVECMKKLLKYVNVLPVVARADSFTEVELRRFKRTIMEDIEKYNVPIFEFTYDEEEDDYDVIQEIEFLNKIQPFAVIASEEVFTREDGTQVRGRQYPWGFINIDDAKYSDFPILKSVLLGSHLQDLKDLTHDFLYENYRTERLSNVGGMQFEDDNANNLLPRDFSFMGNPAREKPPPSLSNLAALANSELTTSMLGANSTRALYEPSTPTHKSSMLFDDVEETSGSPATLKNDTSSVQSRTTDDSRTHRADTSQSSVRIQGVYDDGASVGSASAQPQRQQMRMMSETIPYVLNHERIEQQKLKLQQLEERQVRELQMRADMLERKAKELRLRERTMNAQSEQHQQGEQNESAIKKEETLTDLHSVLQEQ</sequence>
<proteinExistence type="inferred from homology"/>
<dbReference type="GO" id="GO:0097271">
    <property type="term" value="P:protein localization to bud neck"/>
    <property type="evidence" value="ECO:0007669"/>
    <property type="project" value="EnsemblFungi"/>
</dbReference>
<dbReference type="InterPro" id="IPR030379">
    <property type="entry name" value="G_SEPTIN_dom"/>
</dbReference>
<feature type="compositionally biased region" description="Polar residues" evidence="5">
    <location>
        <begin position="497"/>
        <end position="512"/>
    </location>
</feature>
<keyword evidence="3 4" id="KW-0342">GTP-binding</keyword>
<dbReference type="GeneID" id="30149309"/>
<accession>A0A1E3R0A4</accession>
<dbReference type="InterPro" id="IPR025662">
    <property type="entry name" value="Sigma_54_int_dom_ATP-bd_1"/>
</dbReference>
<dbReference type="GO" id="GO:0031105">
    <property type="term" value="C:septin complex"/>
    <property type="evidence" value="ECO:0007669"/>
    <property type="project" value="EnsemblFungi"/>
</dbReference>
<dbReference type="SUPFAM" id="SSF52540">
    <property type="entry name" value="P-loop containing nucleoside triphosphate hydrolases"/>
    <property type="match status" value="1"/>
</dbReference>
<evidence type="ECO:0000256" key="4">
    <source>
        <dbReference type="RuleBase" id="RU004560"/>
    </source>
</evidence>
<feature type="domain" description="Septin-type G" evidence="6">
    <location>
        <begin position="15"/>
        <end position="306"/>
    </location>
</feature>
<feature type="region of interest" description="Disordered" evidence="5">
    <location>
        <begin position="496"/>
        <end position="530"/>
    </location>
</feature>
<dbReference type="GO" id="GO:0005525">
    <property type="term" value="F:GTP binding"/>
    <property type="evidence" value="ECO:0007669"/>
    <property type="project" value="UniProtKB-KW"/>
</dbReference>
<dbReference type="CDD" id="cd01850">
    <property type="entry name" value="CDC_Septin"/>
    <property type="match status" value="1"/>
</dbReference>
<reference evidence="8" key="1">
    <citation type="submission" date="2016-05" db="EMBL/GenBank/DDBJ databases">
        <title>Comparative genomics of biotechnologically important yeasts.</title>
        <authorList>
            <consortium name="DOE Joint Genome Institute"/>
            <person name="Riley R."/>
            <person name="Haridas S."/>
            <person name="Wolfe K.H."/>
            <person name="Lopes M.R."/>
            <person name="Hittinger C.T."/>
            <person name="Goker M."/>
            <person name="Salamov A."/>
            <person name="Wisecaver J."/>
            <person name="Long T.M."/>
            <person name="Aerts A.L."/>
            <person name="Barry K."/>
            <person name="Choi C."/>
            <person name="Clum A."/>
            <person name="Coughlan A.Y."/>
            <person name="Deshpande S."/>
            <person name="Douglass A.P."/>
            <person name="Hanson S.J."/>
            <person name="Klenk H.-P."/>
            <person name="Labutti K."/>
            <person name="Lapidus A."/>
            <person name="Lindquist E."/>
            <person name="Lipzen A."/>
            <person name="Meier-Kolthoff J.P."/>
            <person name="Ohm R.A."/>
            <person name="Otillar R.P."/>
            <person name="Pangilinan J."/>
            <person name="Peng Y."/>
            <person name="Rokas A."/>
            <person name="Rosa C.A."/>
            <person name="Scheuner C."/>
            <person name="Sibirny A.A."/>
            <person name="Slot J.C."/>
            <person name="Stielow J.B."/>
            <person name="Sun H."/>
            <person name="Kurtzman C.P."/>
            <person name="Blackwell M."/>
            <person name="Grigoriev I.V."/>
            <person name="Jeffries T.W."/>
        </authorList>
    </citation>
    <scope>NUCLEOTIDE SEQUENCE [LARGE SCALE GENOMIC DNA]</scope>
    <source>
        <strain evidence="8">NRRL Y-12698</strain>
    </source>
</reference>
<comment type="subcellular location">
    <subcellularLocation>
        <location evidence="1">Bud neck</location>
    </subcellularLocation>
</comment>
<gene>
    <name evidence="7" type="ORF">BABINDRAFT_29672</name>
</gene>
<evidence type="ECO:0000259" key="6">
    <source>
        <dbReference type="PROSITE" id="PS51719"/>
    </source>
</evidence>
<dbReference type="GO" id="GO:0000921">
    <property type="term" value="P:septin ring assembly"/>
    <property type="evidence" value="ECO:0007669"/>
    <property type="project" value="EnsemblFungi"/>
</dbReference>
<dbReference type="OrthoDB" id="416553at2759"/>
<dbReference type="RefSeq" id="XP_018988125.1">
    <property type="nucleotide sequence ID" value="XM_019131456.1"/>
</dbReference>
<name>A0A1E3R0A4_9ASCO</name>
<dbReference type="InterPro" id="IPR027417">
    <property type="entry name" value="P-loop_NTPase"/>
</dbReference>
<dbReference type="PIRSF" id="PIRSF006698">
    <property type="entry name" value="Septin"/>
    <property type="match status" value="1"/>
</dbReference>
<keyword evidence="8" id="KW-1185">Reference proteome</keyword>
<evidence type="ECO:0000256" key="2">
    <source>
        <dbReference type="ARBA" id="ARBA00022741"/>
    </source>
</evidence>
<feature type="compositionally biased region" description="Polar residues" evidence="5">
    <location>
        <begin position="384"/>
        <end position="401"/>
    </location>
</feature>
<feature type="compositionally biased region" description="Basic and acidic residues" evidence="5">
    <location>
        <begin position="402"/>
        <end position="412"/>
    </location>
</feature>
<dbReference type="GO" id="GO:1903475">
    <property type="term" value="P:mitotic actomyosin contractile ring assembly"/>
    <property type="evidence" value="ECO:0007669"/>
    <property type="project" value="EnsemblFungi"/>
</dbReference>
<keyword evidence="2 4" id="KW-0547">Nucleotide-binding</keyword>
<evidence type="ECO:0000256" key="3">
    <source>
        <dbReference type="ARBA" id="ARBA00023134"/>
    </source>
</evidence>
<dbReference type="GO" id="GO:0032186">
    <property type="term" value="P:cellular bud neck septin ring organization"/>
    <property type="evidence" value="ECO:0007669"/>
    <property type="project" value="EnsemblFungi"/>
</dbReference>
<dbReference type="GO" id="GO:0010458">
    <property type="term" value="P:exit from mitosis"/>
    <property type="evidence" value="ECO:0007669"/>
    <property type="project" value="EnsemblFungi"/>
</dbReference>
<evidence type="ECO:0000313" key="7">
    <source>
        <dbReference type="EMBL" id="ODQ82797.1"/>
    </source>
</evidence>
<dbReference type="PROSITE" id="PS51719">
    <property type="entry name" value="G_SEPTIN"/>
    <property type="match status" value="1"/>
</dbReference>
<evidence type="ECO:0000256" key="1">
    <source>
        <dbReference type="ARBA" id="ARBA00004266"/>
    </source>
</evidence>
<evidence type="ECO:0000256" key="5">
    <source>
        <dbReference type="SAM" id="MobiDB-lite"/>
    </source>
</evidence>
<dbReference type="Proteomes" id="UP000094336">
    <property type="component" value="Unassembled WGS sequence"/>
</dbReference>
<dbReference type="EMBL" id="KV454426">
    <property type="protein sequence ID" value="ODQ82797.1"/>
    <property type="molecule type" value="Genomic_DNA"/>
</dbReference>
<dbReference type="GO" id="GO:0000082">
    <property type="term" value="P:G1/S transition of mitotic cell cycle"/>
    <property type="evidence" value="ECO:0007669"/>
    <property type="project" value="EnsemblFungi"/>
</dbReference>
<dbReference type="PROSITE" id="PS00675">
    <property type="entry name" value="SIGMA54_INTERACT_1"/>
    <property type="match status" value="1"/>
</dbReference>
<dbReference type="STRING" id="984486.A0A1E3R0A4"/>
<dbReference type="Gene3D" id="3.40.50.300">
    <property type="entry name" value="P-loop containing nucleotide triphosphate hydrolases"/>
    <property type="match status" value="1"/>
</dbReference>
<dbReference type="AlphaFoldDB" id="A0A1E3R0A4"/>
<comment type="similarity">
    <text evidence="4">Belongs to the TRAFAC class TrmE-Era-EngA-EngB-Septin-like GTPase superfamily. Septin GTPase family.</text>
</comment>
<feature type="region of interest" description="Disordered" evidence="5">
    <location>
        <begin position="381"/>
        <end position="420"/>
    </location>
</feature>
<dbReference type="Pfam" id="PF00735">
    <property type="entry name" value="Septin"/>
    <property type="match status" value="1"/>
</dbReference>
<organism evidence="7 8">
    <name type="scientific">Babjeviella inositovora NRRL Y-12698</name>
    <dbReference type="NCBI Taxonomy" id="984486"/>
    <lineage>
        <taxon>Eukaryota</taxon>
        <taxon>Fungi</taxon>
        <taxon>Dikarya</taxon>
        <taxon>Ascomycota</taxon>
        <taxon>Saccharomycotina</taxon>
        <taxon>Pichiomycetes</taxon>
        <taxon>Serinales incertae sedis</taxon>
        <taxon>Babjeviella</taxon>
    </lineage>
</organism>
<dbReference type="PANTHER" id="PTHR18884">
    <property type="entry name" value="SEPTIN"/>
    <property type="match status" value="1"/>
</dbReference>
<protein>
    <recommendedName>
        <fullName evidence="6">Septin-type G domain-containing protein</fullName>
    </recommendedName>
</protein>
<dbReference type="GO" id="GO:0061163">
    <property type="term" value="P:endoplasmic reticulum polarization"/>
    <property type="evidence" value="ECO:0007669"/>
    <property type="project" value="EnsemblFungi"/>
</dbReference>
<dbReference type="InterPro" id="IPR016491">
    <property type="entry name" value="Septin"/>
</dbReference>
<dbReference type="GO" id="GO:1990317">
    <property type="term" value="C:Gin4 complex"/>
    <property type="evidence" value="ECO:0007669"/>
    <property type="project" value="EnsemblFungi"/>
</dbReference>